<dbReference type="GO" id="GO:0016709">
    <property type="term" value="F:oxidoreductase activity, acting on paired donors, with incorporation or reduction of molecular oxygen, NAD(P)H as one donor, and incorporation of one atom of oxygen"/>
    <property type="evidence" value="ECO:0007669"/>
    <property type="project" value="UniProtKB-ARBA"/>
</dbReference>
<evidence type="ECO:0000256" key="1">
    <source>
        <dbReference type="ARBA" id="ARBA00001974"/>
    </source>
</evidence>
<organism evidence="6 7">
    <name type="scientific">Streptomyces alanosinicus</name>
    <dbReference type="NCBI Taxonomy" id="68171"/>
    <lineage>
        <taxon>Bacteria</taxon>
        <taxon>Bacillati</taxon>
        <taxon>Actinomycetota</taxon>
        <taxon>Actinomycetes</taxon>
        <taxon>Kitasatosporales</taxon>
        <taxon>Streptomycetaceae</taxon>
        <taxon>Streptomyces</taxon>
    </lineage>
</organism>
<evidence type="ECO:0000256" key="3">
    <source>
        <dbReference type="ARBA" id="ARBA00022827"/>
    </source>
</evidence>
<dbReference type="Gene3D" id="3.30.9.10">
    <property type="entry name" value="D-Amino Acid Oxidase, subunit A, domain 2"/>
    <property type="match status" value="1"/>
</dbReference>
<dbReference type="InterPro" id="IPR036188">
    <property type="entry name" value="FAD/NAD-bd_sf"/>
</dbReference>
<dbReference type="Gene3D" id="3.50.50.60">
    <property type="entry name" value="FAD/NAD(P)-binding domain"/>
    <property type="match status" value="1"/>
</dbReference>
<evidence type="ECO:0000313" key="6">
    <source>
        <dbReference type="EMBL" id="GHE14851.1"/>
    </source>
</evidence>
<dbReference type="EMBL" id="BMVG01000055">
    <property type="protein sequence ID" value="GHE14851.1"/>
    <property type="molecule type" value="Genomic_DNA"/>
</dbReference>
<feature type="compositionally biased region" description="Low complexity" evidence="4">
    <location>
        <begin position="461"/>
        <end position="481"/>
    </location>
</feature>
<dbReference type="InterPro" id="IPR050641">
    <property type="entry name" value="RIFMO-like"/>
</dbReference>
<keyword evidence="2" id="KW-0285">Flavoprotein</keyword>
<feature type="region of interest" description="Disordered" evidence="4">
    <location>
        <begin position="457"/>
        <end position="509"/>
    </location>
</feature>
<accession>A0A919D969</accession>
<dbReference type="PRINTS" id="PR00420">
    <property type="entry name" value="RNGMNOXGNASE"/>
</dbReference>
<evidence type="ECO:0000313" key="7">
    <source>
        <dbReference type="Proteomes" id="UP000655443"/>
    </source>
</evidence>
<dbReference type="PANTHER" id="PTHR43004:SF19">
    <property type="entry name" value="BINDING MONOOXYGENASE, PUTATIVE (JCVI)-RELATED"/>
    <property type="match status" value="1"/>
</dbReference>
<dbReference type="GO" id="GO:0071949">
    <property type="term" value="F:FAD binding"/>
    <property type="evidence" value="ECO:0007669"/>
    <property type="project" value="InterPro"/>
</dbReference>
<dbReference type="SUPFAM" id="SSF51905">
    <property type="entry name" value="FAD/NAD(P)-binding domain"/>
    <property type="match status" value="1"/>
</dbReference>
<dbReference type="Gene3D" id="3.40.30.120">
    <property type="match status" value="1"/>
</dbReference>
<keyword evidence="3" id="KW-0274">FAD</keyword>
<dbReference type="PANTHER" id="PTHR43004">
    <property type="entry name" value="TRK SYSTEM POTASSIUM UPTAKE PROTEIN"/>
    <property type="match status" value="1"/>
</dbReference>
<sequence length="597" mass="62804">MRSAGAEDWPYVPDPLRGTPGGMSVAADTETAVLIVGGGPVGLTARALLHQWGVRALLVEKHRELSPFPRSRLVNVRSMEIFRGLGLADRITARAFAPRYGRVRFRDTLTGADFASAAMVGVNAPVPESPALGVVTSQDRLEPVLLDAVNGVNEANEANEANAVNEASAVNVSGAPTRFGVELLDLAEEGDAVVARLADHRTGAESRIRARYVLAADGAHSTVRRLLGIGTVGPGALGAITTVVFDADLDRWCARRPAGVYFTAHGSFMPLYPEGGWAWFGPTPEGAAGTEGTEATDWGALVADALGPDAGVRPEVLRVQHWVMEAFVAERLRHGRILLAGDAAHAVPIIGGLGMNAGVADVHNLCWKLAGVLQGWAGPGLLDTYAPERHPVARETLRQAVANAQLLRGVQSRRREQLRAGEAAPDRVELPWTDRYFAQLGLVLGVTYRSAAVLTADDDPSAPAEPSDCPSPSDASDACDPSVPPAPPAPGTDYVPTPAPGHRLPHLPLGDGRSTLDAVGPWFTLFTADPGAWAQDTAGSVPLRVEPLAGAHTVPYRLGPHGALLVRPDGHVAAHWPDGPPRATALPAALHTITGRR</sequence>
<name>A0A919D969_9ACTN</name>
<dbReference type="AlphaFoldDB" id="A0A919D969"/>
<keyword evidence="7" id="KW-1185">Reference proteome</keyword>
<protein>
    <recommendedName>
        <fullName evidence="5">FAD-binding domain-containing protein</fullName>
    </recommendedName>
</protein>
<dbReference type="InterPro" id="IPR002938">
    <property type="entry name" value="FAD-bd"/>
</dbReference>
<dbReference type="Pfam" id="PF01494">
    <property type="entry name" value="FAD_binding_3"/>
    <property type="match status" value="1"/>
</dbReference>
<dbReference type="Proteomes" id="UP000655443">
    <property type="component" value="Unassembled WGS sequence"/>
</dbReference>
<gene>
    <name evidence="6" type="ORF">GCM10010339_87580</name>
</gene>
<reference evidence="6" key="1">
    <citation type="journal article" date="2014" name="Int. J. Syst. Evol. Microbiol.">
        <title>Complete genome sequence of Corynebacterium casei LMG S-19264T (=DSM 44701T), isolated from a smear-ripened cheese.</title>
        <authorList>
            <consortium name="US DOE Joint Genome Institute (JGI-PGF)"/>
            <person name="Walter F."/>
            <person name="Albersmeier A."/>
            <person name="Kalinowski J."/>
            <person name="Ruckert C."/>
        </authorList>
    </citation>
    <scope>NUCLEOTIDE SEQUENCE</scope>
    <source>
        <strain evidence="6">JCM 4714</strain>
    </source>
</reference>
<dbReference type="Pfam" id="PF21274">
    <property type="entry name" value="Rng_hyd_C"/>
    <property type="match status" value="1"/>
</dbReference>
<comment type="cofactor">
    <cofactor evidence="1">
        <name>FAD</name>
        <dbReference type="ChEBI" id="CHEBI:57692"/>
    </cofactor>
</comment>
<evidence type="ECO:0000256" key="2">
    <source>
        <dbReference type="ARBA" id="ARBA00022630"/>
    </source>
</evidence>
<reference evidence="6" key="2">
    <citation type="submission" date="2020-09" db="EMBL/GenBank/DDBJ databases">
        <authorList>
            <person name="Sun Q."/>
            <person name="Ohkuma M."/>
        </authorList>
    </citation>
    <scope>NUCLEOTIDE SEQUENCE</scope>
    <source>
        <strain evidence="6">JCM 4714</strain>
    </source>
</reference>
<evidence type="ECO:0000256" key="4">
    <source>
        <dbReference type="SAM" id="MobiDB-lite"/>
    </source>
</evidence>
<comment type="caution">
    <text evidence="6">The sequence shown here is derived from an EMBL/GenBank/DDBJ whole genome shotgun (WGS) entry which is preliminary data.</text>
</comment>
<proteinExistence type="predicted"/>
<feature type="domain" description="FAD-binding" evidence="5">
    <location>
        <begin position="30"/>
        <end position="399"/>
    </location>
</feature>
<evidence type="ECO:0000259" key="5">
    <source>
        <dbReference type="Pfam" id="PF01494"/>
    </source>
</evidence>